<dbReference type="NCBIfam" id="TIGR01575">
    <property type="entry name" value="rimI"/>
    <property type="match status" value="1"/>
</dbReference>
<dbReference type="Gene3D" id="3.40.630.30">
    <property type="match status" value="1"/>
</dbReference>
<keyword evidence="2" id="KW-0012">Acyltransferase</keyword>
<dbReference type="PROSITE" id="PS51186">
    <property type="entry name" value="GNAT"/>
    <property type="match status" value="1"/>
</dbReference>
<protein>
    <submittedName>
        <fullName evidence="2">Ribosomal-protein-alanine N-acetyltransferase</fullName>
        <ecNumber evidence="2">2.3.1.267</ecNumber>
    </submittedName>
</protein>
<accession>A0ABS4JQ27</accession>
<dbReference type="RefSeq" id="WP_209465226.1">
    <property type="nucleotide sequence ID" value="NZ_JAGGLG010000002.1"/>
</dbReference>
<dbReference type="Pfam" id="PF00583">
    <property type="entry name" value="Acetyltransf_1"/>
    <property type="match status" value="1"/>
</dbReference>
<evidence type="ECO:0000259" key="1">
    <source>
        <dbReference type="PROSITE" id="PS51186"/>
    </source>
</evidence>
<name>A0ABS4JQ27_9FIRM</name>
<dbReference type="PANTHER" id="PTHR43617">
    <property type="entry name" value="L-AMINO ACID N-ACETYLTRANSFERASE"/>
    <property type="match status" value="1"/>
</dbReference>
<evidence type="ECO:0000313" key="3">
    <source>
        <dbReference type="Proteomes" id="UP001519289"/>
    </source>
</evidence>
<dbReference type="InterPro" id="IPR006464">
    <property type="entry name" value="AcTrfase_RimI/Ard1"/>
</dbReference>
<dbReference type="PANTHER" id="PTHR43617:SF20">
    <property type="entry name" value="N-ALPHA-ACETYLTRANSFERASE RIMI"/>
    <property type="match status" value="1"/>
</dbReference>
<reference evidence="2 3" key="1">
    <citation type="submission" date="2021-03" db="EMBL/GenBank/DDBJ databases">
        <title>Genomic Encyclopedia of Type Strains, Phase IV (KMG-IV): sequencing the most valuable type-strain genomes for metagenomic binning, comparative biology and taxonomic classification.</title>
        <authorList>
            <person name="Goeker M."/>
        </authorList>
    </citation>
    <scope>NUCLEOTIDE SEQUENCE [LARGE SCALE GENOMIC DNA]</scope>
    <source>
        <strain evidence="2 3">DSM 27138</strain>
    </source>
</reference>
<dbReference type="Proteomes" id="UP001519289">
    <property type="component" value="Unassembled WGS sequence"/>
</dbReference>
<dbReference type="InterPro" id="IPR016181">
    <property type="entry name" value="Acyl_CoA_acyltransferase"/>
</dbReference>
<comment type="caution">
    <text evidence="2">The sequence shown here is derived from an EMBL/GenBank/DDBJ whole genome shotgun (WGS) entry which is preliminary data.</text>
</comment>
<dbReference type="InterPro" id="IPR000182">
    <property type="entry name" value="GNAT_dom"/>
</dbReference>
<proteinExistence type="predicted"/>
<dbReference type="EMBL" id="JAGGLG010000002">
    <property type="protein sequence ID" value="MBP2017076.1"/>
    <property type="molecule type" value="Genomic_DNA"/>
</dbReference>
<evidence type="ECO:0000313" key="2">
    <source>
        <dbReference type="EMBL" id="MBP2017076.1"/>
    </source>
</evidence>
<dbReference type="EC" id="2.3.1.267" evidence="2"/>
<sequence>MGEAEVTISPMTPADLDEVMAIEHLSYLTPWSRDAFASELLQRYTVYLVAREGQRVVGYAGMHVIWEQAHVTNIAVHPECRGRGFGERLLRELMRVARRKGVRQMTLEVRVSNAPAQGLYRKLGFVTAPGAVRKGYYTDTGEDAIVMWKEPLDETGQEGAV</sequence>
<dbReference type="InterPro" id="IPR050276">
    <property type="entry name" value="MshD_Acetyltransferase"/>
</dbReference>
<feature type="domain" description="N-acetyltransferase" evidence="1">
    <location>
        <begin position="6"/>
        <end position="152"/>
    </location>
</feature>
<dbReference type="GO" id="GO:0008999">
    <property type="term" value="F:protein-N-terminal-alanine acetyltransferase activity"/>
    <property type="evidence" value="ECO:0007669"/>
    <property type="project" value="UniProtKB-EC"/>
</dbReference>
<organism evidence="2 3">
    <name type="scientific">Symbiobacterium terraclitae</name>
    <dbReference type="NCBI Taxonomy" id="557451"/>
    <lineage>
        <taxon>Bacteria</taxon>
        <taxon>Bacillati</taxon>
        <taxon>Bacillota</taxon>
        <taxon>Clostridia</taxon>
        <taxon>Eubacteriales</taxon>
        <taxon>Symbiobacteriaceae</taxon>
        <taxon>Symbiobacterium</taxon>
    </lineage>
</organism>
<dbReference type="CDD" id="cd04301">
    <property type="entry name" value="NAT_SF"/>
    <property type="match status" value="1"/>
</dbReference>
<keyword evidence="3" id="KW-1185">Reference proteome</keyword>
<gene>
    <name evidence="2" type="ORF">J2Z79_000450</name>
</gene>
<keyword evidence="2" id="KW-0808">Transferase</keyword>
<dbReference type="SUPFAM" id="SSF55729">
    <property type="entry name" value="Acyl-CoA N-acyltransferases (Nat)"/>
    <property type="match status" value="1"/>
</dbReference>